<feature type="signal peptide" evidence="8">
    <location>
        <begin position="1"/>
        <end position="24"/>
    </location>
</feature>
<keyword evidence="11" id="KW-1185">Reference proteome</keyword>
<dbReference type="InterPro" id="IPR000515">
    <property type="entry name" value="MetI-like"/>
</dbReference>
<feature type="transmembrane region" description="Helical" evidence="7">
    <location>
        <begin position="231"/>
        <end position="251"/>
    </location>
</feature>
<evidence type="ECO:0000256" key="5">
    <source>
        <dbReference type="ARBA" id="ARBA00022989"/>
    </source>
</evidence>
<dbReference type="Pfam" id="PF00528">
    <property type="entry name" value="BPD_transp_1"/>
    <property type="match status" value="1"/>
</dbReference>
<dbReference type="SUPFAM" id="SSF161098">
    <property type="entry name" value="MetI-like"/>
    <property type="match status" value="1"/>
</dbReference>
<dbReference type="InterPro" id="IPR035906">
    <property type="entry name" value="MetI-like_sf"/>
</dbReference>
<feature type="domain" description="ABC transmembrane type-1" evidence="9">
    <location>
        <begin position="65"/>
        <end position="250"/>
    </location>
</feature>
<comment type="subcellular location">
    <subcellularLocation>
        <location evidence="1 7">Cell membrane</location>
        <topology evidence="1 7">Multi-pass membrane protein</topology>
    </subcellularLocation>
</comment>
<dbReference type="PANTHER" id="PTHR43386:SF1">
    <property type="entry name" value="D,D-DIPEPTIDE TRANSPORT SYSTEM PERMEASE PROTEIN DDPC-RELATED"/>
    <property type="match status" value="1"/>
</dbReference>
<dbReference type="Proteomes" id="UP001060325">
    <property type="component" value="Chromosome"/>
</dbReference>
<keyword evidence="2 7" id="KW-0813">Transport</keyword>
<keyword evidence="4 7" id="KW-0812">Transmembrane</keyword>
<sequence length="259" mass="28250">MKKYFFIICGCLFFAVLYAMTSRADPFVTDVTNRLAEPSQQNLLGTDHLGRDIFSRLLLAGGITVGLSTAIVLVTATIGVILGTMSGFVYRRLEPIVTKVTDATIIFPDTVLAIVFAGVLGPSIQSLVLAISLIKWTSYTRLVHTLVLQESTKRHVLAARVNGLTKPKIALRHVLPAVCPHILVVMSLDLGKVILLISAFSFIGLGVQLPLPEWGGMISEGRHYLATNPMLVFWPALCIVLTIIGSTRLSAKLTRHFQI</sequence>
<organism evidence="10 11">
    <name type="scientific">Exiguobacterium aurantiacum</name>
    <dbReference type="NCBI Taxonomy" id="33987"/>
    <lineage>
        <taxon>Bacteria</taxon>
        <taxon>Bacillati</taxon>
        <taxon>Bacillota</taxon>
        <taxon>Bacilli</taxon>
        <taxon>Bacillales</taxon>
        <taxon>Bacillales Family XII. Incertae Sedis</taxon>
        <taxon>Exiguobacterium</taxon>
    </lineage>
</organism>
<feature type="transmembrane region" description="Helical" evidence="7">
    <location>
        <begin position="169"/>
        <end position="186"/>
    </location>
</feature>
<feature type="chain" id="PRO_5047154658" evidence="8">
    <location>
        <begin position="25"/>
        <end position="259"/>
    </location>
</feature>
<dbReference type="RefSeq" id="WP_255176340.1">
    <property type="nucleotide sequence ID" value="NZ_CP101462.1"/>
</dbReference>
<feature type="transmembrane region" description="Helical" evidence="7">
    <location>
        <begin position="193"/>
        <end position="211"/>
    </location>
</feature>
<dbReference type="CDD" id="cd06261">
    <property type="entry name" value="TM_PBP2"/>
    <property type="match status" value="1"/>
</dbReference>
<evidence type="ECO:0000256" key="4">
    <source>
        <dbReference type="ARBA" id="ARBA00022692"/>
    </source>
</evidence>
<keyword evidence="6 7" id="KW-0472">Membrane</keyword>
<evidence type="ECO:0000256" key="3">
    <source>
        <dbReference type="ARBA" id="ARBA00022475"/>
    </source>
</evidence>
<evidence type="ECO:0000259" key="9">
    <source>
        <dbReference type="PROSITE" id="PS50928"/>
    </source>
</evidence>
<dbReference type="PROSITE" id="PS50928">
    <property type="entry name" value="ABC_TM1"/>
    <property type="match status" value="1"/>
</dbReference>
<keyword evidence="3" id="KW-1003">Cell membrane</keyword>
<dbReference type="Gene3D" id="1.10.3720.10">
    <property type="entry name" value="MetI-like"/>
    <property type="match status" value="1"/>
</dbReference>
<keyword evidence="8" id="KW-0732">Signal</keyword>
<accession>A0ABY5FJ93</accession>
<feature type="transmembrane region" description="Helical" evidence="7">
    <location>
        <begin position="57"/>
        <end position="90"/>
    </location>
</feature>
<dbReference type="PANTHER" id="PTHR43386">
    <property type="entry name" value="OLIGOPEPTIDE TRANSPORT SYSTEM PERMEASE PROTEIN APPC"/>
    <property type="match status" value="1"/>
</dbReference>
<feature type="transmembrane region" description="Helical" evidence="7">
    <location>
        <begin position="111"/>
        <end position="134"/>
    </location>
</feature>
<evidence type="ECO:0000313" key="11">
    <source>
        <dbReference type="Proteomes" id="UP001060325"/>
    </source>
</evidence>
<evidence type="ECO:0000256" key="6">
    <source>
        <dbReference type="ARBA" id="ARBA00023136"/>
    </source>
</evidence>
<evidence type="ECO:0000256" key="2">
    <source>
        <dbReference type="ARBA" id="ARBA00022448"/>
    </source>
</evidence>
<proteinExistence type="inferred from homology"/>
<reference evidence="10" key="1">
    <citation type="submission" date="2022-07" db="EMBL/GenBank/DDBJ databases">
        <title>Complete genome of CX2.</title>
        <authorList>
            <person name="Cao G."/>
        </authorList>
    </citation>
    <scope>NUCLEOTIDE SEQUENCE</scope>
    <source>
        <strain evidence="10">CX2</strain>
    </source>
</reference>
<comment type="similarity">
    <text evidence="7">Belongs to the binding-protein-dependent transport system permease family.</text>
</comment>
<keyword evidence="5 7" id="KW-1133">Transmembrane helix</keyword>
<gene>
    <name evidence="10" type="ORF">NMQ00_08425</name>
</gene>
<dbReference type="InterPro" id="IPR050366">
    <property type="entry name" value="BP-dependent_transpt_permease"/>
</dbReference>
<evidence type="ECO:0000256" key="7">
    <source>
        <dbReference type="RuleBase" id="RU363032"/>
    </source>
</evidence>
<protein>
    <submittedName>
        <fullName evidence="10">ABC transporter permease</fullName>
    </submittedName>
</protein>
<evidence type="ECO:0000256" key="8">
    <source>
        <dbReference type="SAM" id="SignalP"/>
    </source>
</evidence>
<evidence type="ECO:0000256" key="1">
    <source>
        <dbReference type="ARBA" id="ARBA00004651"/>
    </source>
</evidence>
<name>A0ABY5FJ93_9BACL</name>
<dbReference type="EMBL" id="CP101462">
    <property type="protein sequence ID" value="UTT41593.1"/>
    <property type="molecule type" value="Genomic_DNA"/>
</dbReference>
<evidence type="ECO:0000313" key="10">
    <source>
        <dbReference type="EMBL" id="UTT41593.1"/>
    </source>
</evidence>